<reference evidence="7" key="1">
    <citation type="journal article" date="2019" name="Int. J. Syst. Evol. Microbiol.">
        <title>The Global Catalogue of Microorganisms (GCM) 10K type strain sequencing project: providing services to taxonomists for standard genome sequencing and annotation.</title>
        <authorList>
            <consortium name="The Broad Institute Genomics Platform"/>
            <consortium name="The Broad Institute Genome Sequencing Center for Infectious Disease"/>
            <person name="Wu L."/>
            <person name="Ma J."/>
        </authorList>
    </citation>
    <scope>NUCLEOTIDE SEQUENCE [LARGE SCALE GENOMIC DNA]</scope>
    <source>
        <strain evidence="7">KCTC 12848</strain>
    </source>
</reference>
<evidence type="ECO:0000259" key="5">
    <source>
        <dbReference type="PROSITE" id="PS50977"/>
    </source>
</evidence>
<dbReference type="Gene3D" id="1.10.357.10">
    <property type="entry name" value="Tetracycline Repressor, domain 2"/>
    <property type="match status" value="1"/>
</dbReference>
<dbReference type="RefSeq" id="WP_344037944.1">
    <property type="nucleotide sequence ID" value="NZ_BAAAKE010000009.1"/>
</dbReference>
<accession>A0ABV9XUP7</accession>
<organism evidence="6 7">
    <name type="scientific">Saccharothrix xinjiangensis</name>
    <dbReference type="NCBI Taxonomy" id="204798"/>
    <lineage>
        <taxon>Bacteria</taxon>
        <taxon>Bacillati</taxon>
        <taxon>Actinomycetota</taxon>
        <taxon>Actinomycetes</taxon>
        <taxon>Pseudonocardiales</taxon>
        <taxon>Pseudonocardiaceae</taxon>
        <taxon>Saccharothrix</taxon>
    </lineage>
</organism>
<dbReference type="InterPro" id="IPR009057">
    <property type="entry name" value="Homeodomain-like_sf"/>
</dbReference>
<evidence type="ECO:0000313" key="7">
    <source>
        <dbReference type="Proteomes" id="UP001595833"/>
    </source>
</evidence>
<dbReference type="InterPro" id="IPR001647">
    <property type="entry name" value="HTH_TetR"/>
</dbReference>
<evidence type="ECO:0000256" key="1">
    <source>
        <dbReference type="ARBA" id="ARBA00023015"/>
    </source>
</evidence>
<dbReference type="InterPro" id="IPR050109">
    <property type="entry name" value="HTH-type_TetR-like_transc_reg"/>
</dbReference>
<dbReference type="Proteomes" id="UP001595833">
    <property type="component" value="Unassembled WGS sequence"/>
</dbReference>
<sequence>MVRLSRAELQERNRARVLASARAEFAERGFRDAKVDVIAQRAELTRGAVYSNFPGKRALYFAVLADLVERASTPSDPQRGPDLRTALGALARAWVTSPAFDPLHRDFPAEVAAEEATRRPFTQLLKLDALLLGLAMERLEPVDPPPGAPPRRMVRVAETVLTALHGASGLAGAAPGFGEPFDVISACERLAGLELSDWWPPPARPPVRAEDAPWRPPTAVDLVRAEPVVPDEDGVVVVLGLNRLAAAEEAVRAGGLVTVAAVTGAPGELAPLVRLVVSQLCSCLRQAFPAGAWPRVRVVCDEGGALAAAAGVPSVSDETEVAVRVRGGRVVARAEGSGAGHAVGVEGRAKVGREAWRRV</sequence>
<feature type="DNA-binding region" description="H-T-H motif" evidence="4">
    <location>
        <begin position="34"/>
        <end position="53"/>
    </location>
</feature>
<comment type="caution">
    <text evidence="6">The sequence shown here is derived from an EMBL/GenBank/DDBJ whole genome shotgun (WGS) entry which is preliminary data.</text>
</comment>
<name>A0ABV9XUP7_9PSEU</name>
<dbReference type="SUPFAM" id="SSF46689">
    <property type="entry name" value="Homeodomain-like"/>
    <property type="match status" value="1"/>
</dbReference>
<protein>
    <submittedName>
        <fullName evidence="6">TetR/AcrR family transcriptional regulator</fullName>
    </submittedName>
</protein>
<gene>
    <name evidence="6" type="ORF">ACFPFM_04015</name>
</gene>
<dbReference type="Pfam" id="PF00440">
    <property type="entry name" value="TetR_N"/>
    <property type="match status" value="1"/>
</dbReference>
<evidence type="ECO:0000256" key="2">
    <source>
        <dbReference type="ARBA" id="ARBA00023125"/>
    </source>
</evidence>
<dbReference type="PANTHER" id="PTHR30055">
    <property type="entry name" value="HTH-TYPE TRANSCRIPTIONAL REGULATOR RUTR"/>
    <property type="match status" value="1"/>
</dbReference>
<dbReference type="PRINTS" id="PR00455">
    <property type="entry name" value="HTHTETR"/>
</dbReference>
<proteinExistence type="predicted"/>
<evidence type="ECO:0000256" key="4">
    <source>
        <dbReference type="PROSITE-ProRule" id="PRU00335"/>
    </source>
</evidence>
<evidence type="ECO:0000256" key="3">
    <source>
        <dbReference type="ARBA" id="ARBA00023163"/>
    </source>
</evidence>
<keyword evidence="2 4" id="KW-0238">DNA-binding</keyword>
<keyword evidence="1" id="KW-0805">Transcription regulation</keyword>
<dbReference type="PROSITE" id="PS50977">
    <property type="entry name" value="HTH_TETR_2"/>
    <property type="match status" value="1"/>
</dbReference>
<evidence type="ECO:0000313" key="6">
    <source>
        <dbReference type="EMBL" id="MFC5052919.1"/>
    </source>
</evidence>
<dbReference type="EMBL" id="JBHSJB010000004">
    <property type="protein sequence ID" value="MFC5052919.1"/>
    <property type="molecule type" value="Genomic_DNA"/>
</dbReference>
<keyword evidence="3" id="KW-0804">Transcription</keyword>
<feature type="domain" description="HTH tetR-type" evidence="5">
    <location>
        <begin position="11"/>
        <end position="71"/>
    </location>
</feature>
<keyword evidence="7" id="KW-1185">Reference proteome</keyword>
<dbReference type="PANTHER" id="PTHR30055:SF234">
    <property type="entry name" value="HTH-TYPE TRANSCRIPTIONAL REGULATOR BETI"/>
    <property type="match status" value="1"/>
</dbReference>